<feature type="region of interest" description="Disordered" evidence="1">
    <location>
        <begin position="1"/>
        <end position="63"/>
    </location>
</feature>
<dbReference type="Proteomes" id="UP000297245">
    <property type="component" value="Unassembled WGS sequence"/>
</dbReference>
<keyword evidence="3" id="KW-1185">Reference proteome</keyword>
<evidence type="ECO:0000313" key="3">
    <source>
        <dbReference type="Proteomes" id="UP000297245"/>
    </source>
</evidence>
<proteinExistence type="predicted"/>
<sequence length="115" mass="12374">MHPRRRRVGVKSQQQQQQEAGTRVSQAASEATSSWSFHVEGVTDPDHVDVSDTFGAGHGGDVDGSGASSYLSSGYRSRCSGATFAYWTAPDSSEIGVGETIDEKDEPHQCAWVQQ</sequence>
<organism evidence="2 3">
    <name type="scientific">Dendrothele bispora (strain CBS 962.96)</name>
    <dbReference type="NCBI Taxonomy" id="1314807"/>
    <lineage>
        <taxon>Eukaryota</taxon>
        <taxon>Fungi</taxon>
        <taxon>Dikarya</taxon>
        <taxon>Basidiomycota</taxon>
        <taxon>Agaricomycotina</taxon>
        <taxon>Agaricomycetes</taxon>
        <taxon>Agaricomycetidae</taxon>
        <taxon>Agaricales</taxon>
        <taxon>Agaricales incertae sedis</taxon>
        <taxon>Dendrothele</taxon>
    </lineage>
</organism>
<gene>
    <name evidence="2" type="ORF">K435DRAFT_868445</name>
</gene>
<dbReference type="EMBL" id="ML179505">
    <property type="protein sequence ID" value="THU86274.1"/>
    <property type="molecule type" value="Genomic_DNA"/>
</dbReference>
<dbReference type="AlphaFoldDB" id="A0A4S8LBR9"/>
<feature type="compositionally biased region" description="Polar residues" evidence="1">
    <location>
        <begin position="19"/>
        <end position="36"/>
    </location>
</feature>
<evidence type="ECO:0000256" key="1">
    <source>
        <dbReference type="SAM" id="MobiDB-lite"/>
    </source>
</evidence>
<protein>
    <submittedName>
        <fullName evidence="2">Uncharacterized protein</fullName>
    </submittedName>
</protein>
<accession>A0A4S8LBR9</accession>
<reference evidence="2 3" key="1">
    <citation type="journal article" date="2019" name="Nat. Ecol. Evol.">
        <title>Megaphylogeny resolves global patterns of mushroom evolution.</title>
        <authorList>
            <person name="Varga T."/>
            <person name="Krizsan K."/>
            <person name="Foldi C."/>
            <person name="Dima B."/>
            <person name="Sanchez-Garcia M."/>
            <person name="Sanchez-Ramirez S."/>
            <person name="Szollosi G.J."/>
            <person name="Szarkandi J.G."/>
            <person name="Papp V."/>
            <person name="Albert L."/>
            <person name="Andreopoulos W."/>
            <person name="Angelini C."/>
            <person name="Antonin V."/>
            <person name="Barry K.W."/>
            <person name="Bougher N.L."/>
            <person name="Buchanan P."/>
            <person name="Buyck B."/>
            <person name="Bense V."/>
            <person name="Catcheside P."/>
            <person name="Chovatia M."/>
            <person name="Cooper J."/>
            <person name="Damon W."/>
            <person name="Desjardin D."/>
            <person name="Finy P."/>
            <person name="Geml J."/>
            <person name="Haridas S."/>
            <person name="Hughes K."/>
            <person name="Justo A."/>
            <person name="Karasinski D."/>
            <person name="Kautmanova I."/>
            <person name="Kiss B."/>
            <person name="Kocsube S."/>
            <person name="Kotiranta H."/>
            <person name="LaButti K.M."/>
            <person name="Lechner B.E."/>
            <person name="Liimatainen K."/>
            <person name="Lipzen A."/>
            <person name="Lukacs Z."/>
            <person name="Mihaltcheva S."/>
            <person name="Morgado L.N."/>
            <person name="Niskanen T."/>
            <person name="Noordeloos M.E."/>
            <person name="Ohm R.A."/>
            <person name="Ortiz-Santana B."/>
            <person name="Ovrebo C."/>
            <person name="Racz N."/>
            <person name="Riley R."/>
            <person name="Savchenko A."/>
            <person name="Shiryaev A."/>
            <person name="Soop K."/>
            <person name="Spirin V."/>
            <person name="Szebenyi C."/>
            <person name="Tomsovsky M."/>
            <person name="Tulloss R.E."/>
            <person name="Uehling J."/>
            <person name="Grigoriev I.V."/>
            <person name="Vagvolgyi C."/>
            <person name="Papp T."/>
            <person name="Martin F.M."/>
            <person name="Miettinen O."/>
            <person name="Hibbett D.S."/>
            <person name="Nagy L.G."/>
        </authorList>
    </citation>
    <scope>NUCLEOTIDE SEQUENCE [LARGE SCALE GENOMIC DNA]</scope>
    <source>
        <strain evidence="2 3">CBS 962.96</strain>
    </source>
</reference>
<name>A0A4S8LBR9_DENBC</name>
<evidence type="ECO:0000313" key="2">
    <source>
        <dbReference type="EMBL" id="THU86274.1"/>
    </source>
</evidence>